<dbReference type="CDD" id="cd01983">
    <property type="entry name" value="SIMIBI"/>
    <property type="match status" value="1"/>
</dbReference>
<keyword evidence="9" id="KW-1185">Reference proteome</keyword>
<evidence type="ECO:0000256" key="3">
    <source>
        <dbReference type="ARBA" id="ARBA00022741"/>
    </source>
</evidence>
<evidence type="ECO:0000313" key="8">
    <source>
        <dbReference type="EMBL" id="MFC4955652.1"/>
    </source>
</evidence>
<keyword evidence="4" id="KW-0067">ATP-binding</keyword>
<gene>
    <name evidence="8" type="ORF">ACFPFX_04990</name>
</gene>
<keyword evidence="3" id="KW-0547">Nucleotide-binding</keyword>
<evidence type="ECO:0000313" key="9">
    <source>
        <dbReference type="Proteomes" id="UP001595834"/>
    </source>
</evidence>
<reference evidence="9" key="1">
    <citation type="journal article" date="2019" name="Int. J. Syst. Evol. Microbiol.">
        <title>The Global Catalogue of Microorganisms (GCM) 10K type strain sequencing project: providing services to taxonomists for standard genome sequencing and annotation.</title>
        <authorList>
            <consortium name="The Broad Institute Genomics Platform"/>
            <consortium name="The Broad Institute Genome Sequencing Center for Infectious Disease"/>
            <person name="Wu L."/>
            <person name="Ma J."/>
        </authorList>
    </citation>
    <scope>NUCLEOTIDE SEQUENCE [LARGE SCALE GENOMIC DNA]</scope>
    <source>
        <strain evidence="9">CCM 7224</strain>
    </source>
</reference>
<protein>
    <recommendedName>
        <fullName evidence="5">UDP-N-acetylglucosamine kinase</fullName>
        <ecNumber evidence="2">2.7.1.176</ecNumber>
    </recommendedName>
    <alternativeName>
        <fullName evidence="5">UDP-N-acetylglucosamine kinase</fullName>
    </alternativeName>
</protein>
<dbReference type="EMBL" id="JBHSIZ010000005">
    <property type="protein sequence ID" value="MFC4955652.1"/>
    <property type="molecule type" value="Genomic_DNA"/>
</dbReference>
<dbReference type="RefSeq" id="WP_344370531.1">
    <property type="nucleotide sequence ID" value="NZ_BAAASQ010000001.1"/>
</dbReference>
<dbReference type="InterPro" id="IPR010488">
    <property type="entry name" value="Zeta_toxin_domain"/>
</dbReference>
<evidence type="ECO:0000256" key="2">
    <source>
        <dbReference type="ARBA" id="ARBA00011963"/>
    </source>
</evidence>
<evidence type="ECO:0000256" key="5">
    <source>
        <dbReference type="ARBA" id="ARBA00032897"/>
    </source>
</evidence>
<dbReference type="EC" id="2.7.1.176" evidence="2"/>
<accession>A0ABV9UHR5</accession>
<feature type="domain" description="Zeta toxin" evidence="7">
    <location>
        <begin position="331"/>
        <end position="521"/>
    </location>
</feature>
<dbReference type="Proteomes" id="UP001595834">
    <property type="component" value="Unassembled WGS sequence"/>
</dbReference>
<dbReference type="Gene3D" id="3.40.50.300">
    <property type="entry name" value="P-loop containing nucleotide triphosphate hydrolases"/>
    <property type="match status" value="2"/>
</dbReference>
<feature type="domain" description="Zeta toxin" evidence="7">
    <location>
        <begin position="29"/>
        <end position="221"/>
    </location>
</feature>
<sequence length="619" mass="68122">MGDRAAAPVVLAEGEYQEILGTLILPERTRGAVRQDRPVVVFVAGQGGSGKSLVMDLVCVALARRGGAVRVDRDAYKDVHPHYPGFLAKDVRTAGVCVRRETYRWQAEVEAHARAARYDVVVEEALPDPAAWRASAAAYRQAGYLIEFVALAVPEAVSQLGLLDRYLRLADEGPGPRYVSWENHDACAAALPSVLADIEAERLVDRVVVVRRGAEVVYTNQLGHGGQWIRPAGAREALLAERARPWDAAQTGVFRQQLADADRRAHDPRLPRDWALAVRGNAERAAALAEPVRRIAQPRREAPGVDYHRLSADEHAWIFDELIVPNYLSDITPQDAPVALYVMGPQGAGKSYAARVLHRALRLRRPTRIEGGLFKSMHPDYGQLLREQPRTASARIRADYRGWQERAEAYVRERRGDLLIEIAPDSVGHFLNSARRTRRAGYLVELLVLGVRAADSRLGTATRCASLARLGVAPRFTEGAAHDQTFAVVADVVRAAEHDPGTVASVSIIRRDLAAVYRNERTPDGAWVRPPRGGYVLEAEQQRPYTTAEAAQFLAALRGVQSVLPQYRKDLIEIAALAWPLMPAPLQPRPLASTLTPARLPLPHPRSGYWPSSSLARAA</sequence>
<comment type="catalytic activity">
    <reaction evidence="6">
        <text>UDP-N-acetyl-alpha-D-glucosamine + ATP = UDP-N-acetyl-alpha-D-glucosamine 3'-phosphate + ADP + H(+)</text>
        <dbReference type="Rhea" id="RHEA:32671"/>
        <dbReference type="ChEBI" id="CHEBI:15378"/>
        <dbReference type="ChEBI" id="CHEBI:30616"/>
        <dbReference type="ChEBI" id="CHEBI:57705"/>
        <dbReference type="ChEBI" id="CHEBI:64353"/>
        <dbReference type="ChEBI" id="CHEBI:456216"/>
        <dbReference type="EC" id="2.7.1.176"/>
    </reaction>
</comment>
<evidence type="ECO:0000256" key="4">
    <source>
        <dbReference type="ARBA" id="ARBA00022840"/>
    </source>
</evidence>
<evidence type="ECO:0000256" key="6">
    <source>
        <dbReference type="ARBA" id="ARBA00048178"/>
    </source>
</evidence>
<proteinExistence type="inferred from homology"/>
<comment type="caution">
    <text evidence="8">The sequence shown here is derived from an EMBL/GenBank/DDBJ whole genome shotgun (WGS) entry which is preliminary data.</text>
</comment>
<evidence type="ECO:0000256" key="1">
    <source>
        <dbReference type="ARBA" id="ARBA00009104"/>
    </source>
</evidence>
<comment type="similarity">
    <text evidence="1">Belongs to the zeta toxin family.</text>
</comment>
<dbReference type="InterPro" id="IPR027417">
    <property type="entry name" value="P-loop_NTPase"/>
</dbReference>
<name>A0ABV9UHR5_9ACTN</name>
<organism evidence="8 9">
    <name type="scientific">Streptomyces mauvecolor</name>
    <dbReference type="NCBI Taxonomy" id="58345"/>
    <lineage>
        <taxon>Bacteria</taxon>
        <taxon>Bacillati</taxon>
        <taxon>Actinomycetota</taxon>
        <taxon>Actinomycetes</taxon>
        <taxon>Kitasatosporales</taxon>
        <taxon>Streptomycetaceae</taxon>
        <taxon>Streptomyces</taxon>
    </lineage>
</organism>
<dbReference type="SUPFAM" id="SSF52540">
    <property type="entry name" value="P-loop containing nucleoside triphosphate hydrolases"/>
    <property type="match status" value="2"/>
</dbReference>
<dbReference type="Pfam" id="PF06414">
    <property type="entry name" value="Zeta_toxin"/>
    <property type="match status" value="2"/>
</dbReference>
<evidence type="ECO:0000259" key="7">
    <source>
        <dbReference type="Pfam" id="PF06414"/>
    </source>
</evidence>